<dbReference type="PANTHER" id="PTHR43423">
    <property type="entry name" value="ABC TRANSPORTER I FAMILY MEMBER 17"/>
    <property type="match status" value="1"/>
</dbReference>
<dbReference type="InterPro" id="IPR017871">
    <property type="entry name" value="ABC_transporter-like_CS"/>
</dbReference>
<organism evidence="5 6">
    <name type="scientific">Salicibibacter kimchii</name>
    <dbReference type="NCBI Taxonomy" id="2099786"/>
    <lineage>
        <taxon>Bacteria</taxon>
        <taxon>Bacillati</taxon>
        <taxon>Bacillota</taxon>
        <taxon>Bacilli</taxon>
        <taxon>Bacillales</taxon>
        <taxon>Bacillaceae</taxon>
        <taxon>Salicibibacter</taxon>
    </lineage>
</organism>
<keyword evidence="6" id="KW-1185">Reference proteome</keyword>
<dbReference type="InterPro" id="IPR003439">
    <property type="entry name" value="ABC_transporter-like_ATP-bd"/>
</dbReference>
<keyword evidence="1" id="KW-0813">Transport</keyword>
<dbReference type="GO" id="GO:0016020">
    <property type="term" value="C:membrane"/>
    <property type="evidence" value="ECO:0007669"/>
    <property type="project" value="InterPro"/>
</dbReference>
<dbReference type="GO" id="GO:0016887">
    <property type="term" value="F:ATP hydrolysis activity"/>
    <property type="evidence" value="ECO:0007669"/>
    <property type="project" value="InterPro"/>
</dbReference>
<dbReference type="SUPFAM" id="SSF52540">
    <property type="entry name" value="P-loop containing nucleoside triphosphate hydrolases"/>
    <property type="match status" value="1"/>
</dbReference>
<keyword evidence="2" id="KW-0547">Nucleotide-binding</keyword>
<evidence type="ECO:0000313" key="6">
    <source>
        <dbReference type="Proteomes" id="UP000252100"/>
    </source>
</evidence>
<dbReference type="InterPro" id="IPR003593">
    <property type="entry name" value="AAA+_ATPase"/>
</dbReference>
<keyword evidence="3 5" id="KW-0067">ATP-binding</keyword>
<dbReference type="Gene3D" id="3.40.50.300">
    <property type="entry name" value="P-loop containing nucleotide triphosphate hydrolases"/>
    <property type="match status" value="1"/>
</dbReference>
<protein>
    <submittedName>
        <fullName evidence="5">Phosphate ABC transporter ATP-binding protein</fullName>
    </submittedName>
</protein>
<dbReference type="PROSITE" id="PS50893">
    <property type="entry name" value="ABC_TRANSPORTER_2"/>
    <property type="match status" value="1"/>
</dbReference>
<gene>
    <name evidence="5" type="ORF">DT065_02555</name>
</gene>
<evidence type="ECO:0000259" key="4">
    <source>
        <dbReference type="PROSITE" id="PS50893"/>
    </source>
</evidence>
<feature type="domain" description="ABC transporter" evidence="4">
    <location>
        <begin position="2"/>
        <end position="232"/>
    </location>
</feature>
<dbReference type="CDD" id="cd03260">
    <property type="entry name" value="ABC_PstB_phosphate_transporter"/>
    <property type="match status" value="1"/>
</dbReference>
<accession>A0A345BVM0</accession>
<dbReference type="PANTHER" id="PTHR43423:SF1">
    <property type="entry name" value="ABC TRANSPORTER I FAMILY MEMBER 17"/>
    <property type="match status" value="1"/>
</dbReference>
<evidence type="ECO:0000256" key="3">
    <source>
        <dbReference type="ARBA" id="ARBA00022840"/>
    </source>
</evidence>
<dbReference type="RefSeq" id="WP_114370582.1">
    <property type="nucleotide sequence ID" value="NZ_CP031092.1"/>
</dbReference>
<dbReference type="OrthoDB" id="9785080at2"/>
<sequence length="237" mass="26533">MSETEMIIHMEDVHTPILKNISLQVKKGEVVTLIGGSGAGKSSLLMLLNRLADPDTGTIYYRGEDVKKYNIPALRKSMGMVLQSTSLFEGTVADNLAFGPKLFQEWEESRGEELLNHVQLPASYLHRDVETLSGGEQQRVAFARTIANRPDVLLLDEVTSAVDLRNVELIEAFLMEMVSKRVHAIMMVTHDVKQAQRLGDRTVFMANGEIVEAGATETLFAHPQTEKLQYFLHHQND</sequence>
<evidence type="ECO:0000256" key="2">
    <source>
        <dbReference type="ARBA" id="ARBA00022741"/>
    </source>
</evidence>
<dbReference type="GO" id="GO:0035435">
    <property type="term" value="P:phosphate ion transmembrane transport"/>
    <property type="evidence" value="ECO:0007669"/>
    <property type="project" value="InterPro"/>
</dbReference>
<proteinExistence type="predicted"/>
<dbReference type="PROSITE" id="PS00211">
    <property type="entry name" value="ABC_TRANSPORTER_1"/>
    <property type="match status" value="1"/>
</dbReference>
<reference evidence="5 6" key="1">
    <citation type="journal article" date="2018" name="J. Microbiol.">
        <title>Salicibibacter kimchii gen. nov., sp. nov., a moderately halophilic and alkalitolerant bacterium in the family Bacillaceae, isolated from kimchi.</title>
        <authorList>
            <person name="Jang J.Y."/>
            <person name="Oh Y.J."/>
            <person name="Lim S.K."/>
            <person name="Park H.K."/>
            <person name="Lee C."/>
            <person name="Kim J.Y."/>
            <person name="Lee M.A."/>
            <person name="Choi H.J."/>
        </authorList>
    </citation>
    <scope>NUCLEOTIDE SEQUENCE [LARGE SCALE GENOMIC DNA]</scope>
    <source>
        <strain evidence="5 6">NKC1-1</strain>
    </source>
</reference>
<dbReference type="InterPro" id="IPR027417">
    <property type="entry name" value="P-loop_NTPase"/>
</dbReference>
<dbReference type="InterPro" id="IPR005670">
    <property type="entry name" value="PstB-like"/>
</dbReference>
<dbReference type="GO" id="GO:0005315">
    <property type="term" value="F:phosphate transmembrane transporter activity"/>
    <property type="evidence" value="ECO:0007669"/>
    <property type="project" value="InterPro"/>
</dbReference>
<dbReference type="Proteomes" id="UP000252100">
    <property type="component" value="Chromosome"/>
</dbReference>
<evidence type="ECO:0000313" key="5">
    <source>
        <dbReference type="EMBL" id="AXF55001.1"/>
    </source>
</evidence>
<dbReference type="EMBL" id="CP031092">
    <property type="protein sequence ID" value="AXF55001.1"/>
    <property type="molecule type" value="Genomic_DNA"/>
</dbReference>
<dbReference type="AlphaFoldDB" id="A0A345BVM0"/>
<dbReference type="Pfam" id="PF00005">
    <property type="entry name" value="ABC_tran"/>
    <property type="match status" value="1"/>
</dbReference>
<dbReference type="SMART" id="SM00382">
    <property type="entry name" value="AAA"/>
    <property type="match status" value="1"/>
</dbReference>
<dbReference type="GO" id="GO:0005524">
    <property type="term" value="F:ATP binding"/>
    <property type="evidence" value="ECO:0007669"/>
    <property type="project" value="UniProtKB-KW"/>
</dbReference>
<evidence type="ECO:0000256" key="1">
    <source>
        <dbReference type="ARBA" id="ARBA00022448"/>
    </source>
</evidence>
<dbReference type="KEGG" id="rue:DT065_02555"/>
<name>A0A345BVM0_9BACI</name>